<dbReference type="InterPro" id="IPR008930">
    <property type="entry name" value="Terpenoid_cyclase/PrenylTrfase"/>
</dbReference>
<evidence type="ECO:0000256" key="6">
    <source>
        <dbReference type="ARBA" id="ARBA00022723"/>
    </source>
</evidence>
<gene>
    <name evidence="11" type="primary">LOC113793583</name>
</gene>
<dbReference type="Proteomes" id="UP000515146">
    <property type="component" value="Unplaced"/>
</dbReference>
<protein>
    <recommendedName>
        <fullName evidence="3 9">Protein farnesyltransferase subunit beta</fullName>
        <shortName evidence="9">FTase-beta</shortName>
        <ecNumber evidence="2 9">2.5.1.58</ecNumber>
    </recommendedName>
</protein>
<dbReference type="KEGG" id="dpte:113793583"/>
<keyword evidence="4 9" id="KW-0637">Prenyltransferase</keyword>
<dbReference type="Gene3D" id="1.50.10.20">
    <property type="match status" value="1"/>
</dbReference>
<dbReference type="EC" id="2.5.1.58" evidence="2 9"/>
<dbReference type="InterPro" id="IPR026872">
    <property type="entry name" value="FTB"/>
</dbReference>
<keyword evidence="5 9" id="KW-0808">Transferase</keyword>
<evidence type="ECO:0000256" key="3">
    <source>
        <dbReference type="ARBA" id="ARBA00015798"/>
    </source>
</evidence>
<dbReference type="SUPFAM" id="SSF48239">
    <property type="entry name" value="Terpenoid cyclases/Protein prenyltransferases"/>
    <property type="match status" value="1"/>
</dbReference>
<dbReference type="InterPro" id="IPR045089">
    <property type="entry name" value="PGGT1B-like"/>
</dbReference>
<dbReference type="CTD" id="2342"/>
<dbReference type="OMA" id="WCIYWIL"/>
<evidence type="ECO:0000256" key="7">
    <source>
        <dbReference type="ARBA" id="ARBA00022737"/>
    </source>
</evidence>
<dbReference type="Pfam" id="PF00432">
    <property type="entry name" value="Prenyltrans"/>
    <property type="match status" value="1"/>
</dbReference>
<organism evidence="10 11">
    <name type="scientific">Dermatophagoides pteronyssinus</name>
    <name type="common">European house dust mite</name>
    <dbReference type="NCBI Taxonomy" id="6956"/>
    <lineage>
        <taxon>Eukaryota</taxon>
        <taxon>Metazoa</taxon>
        <taxon>Ecdysozoa</taxon>
        <taxon>Arthropoda</taxon>
        <taxon>Chelicerata</taxon>
        <taxon>Arachnida</taxon>
        <taxon>Acari</taxon>
        <taxon>Acariformes</taxon>
        <taxon>Sarcoptiformes</taxon>
        <taxon>Astigmata</taxon>
        <taxon>Psoroptidia</taxon>
        <taxon>Analgoidea</taxon>
        <taxon>Pyroglyphidae</taxon>
        <taxon>Dermatophagoidinae</taxon>
        <taxon>Dermatophagoides</taxon>
    </lineage>
</organism>
<comment type="similarity">
    <text evidence="1 9">Belongs to the protein prenyltransferase subunit beta family.</text>
</comment>
<evidence type="ECO:0000313" key="10">
    <source>
        <dbReference type="Proteomes" id="UP000515146"/>
    </source>
</evidence>
<dbReference type="GO" id="GO:0004660">
    <property type="term" value="F:protein farnesyltransferase activity"/>
    <property type="evidence" value="ECO:0007669"/>
    <property type="project" value="UniProtKB-UniRule"/>
</dbReference>
<keyword evidence="7" id="KW-0677">Repeat</keyword>
<dbReference type="CDD" id="cd02893">
    <property type="entry name" value="FTase"/>
    <property type="match status" value="1"/>
</dbReference>
<dbReference type="GeneID" id="113793583"/>
<reference evidence="11" key="1">
    <citation type="submission" date="2025-08" db="UniProtKB">
        <authorList>
            <consortium name="RefSeq"/>
        </authorList>
    </citation>
    <scope>IDENTIFICATION</scope>
    <source>
        <strain evidence="11">Airmid</strain>
    </source>
</reference>
<keyword evidence="6 9" id="KW-0479">Metal-binding</keyword>
<dbReference type="AlphaFoldDB" id="A0A6P6Y2Z6"/>
<evidence type="ECO:0000256" key="4">
    <source>
        <dbReference type="ARBA" id="ARBA00022602"/>
    </source>
</evidence>
<dbReference type="GO" id="GO:0097354">
    <property type="term" value="P:prenylation"/>
    <property type="evidence" value="ECO:0007669"/>
    <property type="project" value="UniProtKB-UniRule"/>
</dbReference>
<comment type="cofactor">
    <cofactor evidence="9">
        <name>Zn(2+)</name>
        <dbReference type="ChEBI" id="CHEBI:29105"/>
    </cofactor>
    <text evidence="9">Binds 1 zinc ion per subunit.</text>
</comment>
<keyword evidence="10" id="KW-1185">Reference proteome</keyword>
<dbReference type="PANTHER" id="PTHR11774">
    <property type="entry name" value="GERANYLGERANYL TRANSFERASE TYPE BETA SUBUNIT"/>
    <property type="match status" value="1"/>
</dbReference>
<evidence type="ECO:0000256" key="5">
    <source>
        <dbReference type="ARBA" id="ARBA00022679"/>
    </source>
</evidence>
<comment type="subunit">
    <text evidence="9">Heterodimer of an alpha and a beta subunit.</text>
</comment>
<dbReference type="RefSeq" id="XP_027199436.1">
    <property type="nucleotide sequence ID" value="XM_027343635.1"/>
</dbReference>
<comment type="catalytic activity">
    <reaction evidence="9">
        <text>L-cysteinyl-[protein] + (2E,6E)-farnesyl diphosphate = S-(2E,6E)-farnesyl-L-cysteinyl-[protein] + diphosphate</text>
        <dbReference type="Rhea" id="RHEA:13345"/>
        <dbReference type="Rhea" id="RHEA-COMP:10131"/>
        <dbReference type="Rhea" id="RHEA-COMP:11535"/>
        <dbReference type="ChEBI" id="CHEBI:29950"/>
        <dbReference type="ChEBI" id="CHEBI:33019"/>
        <dbReference type="ChEBI" id="CHEBI:86019"/>
        <dbReference type="ChEBI" id="CHEBI:175763"/>
    </reaction>
</comment>
<dbReference type="PANTHER" id="PTHR11774:SF6">
    <property type="entry name" value="PROTEIN FARNESYLTRANSFERASE SUBUNIT BETA"/>
    <property type="match status" value="1"/>
</dbReference>
<name>A0A6P6Y2Z6_DERPT</name>
<accession>A0A6P6Y2Z6</accession>
<dbReference type="InParanoid" id="A0A6P6Y2Z6"/>
<dbReference type="InterPro" id="IPR001330">
    <property type="entry name" value="Prenyltrans"/>
</dbReference>
<keyword evidence="8 9" id="KW-0862">Zinc</keyword>
<dbReference type="GO" id="GO:0005965">
    <property type="term" value="C:protein farnesyltransferase complex"/>
    <property type="evidence" value="ECO:0007669"/>
    <property type="project" value="UniProtKB-UniRule"/>
</dbReference>
<comment type="function">
    <text evidence="9">Catalyzes the transfer of a farnesyl moiety from farnesyl diphosphate to a cysteine at the fourth position from the C-terminus of several proteins. The beta subunit is responsible for peptide-binding.</text>
</comment>
<dbReference type="FunCoup" id="A0A6P6Y2Z6">
    <property type="interactions" value="635"/>
</dbReference>
<evidence type="ECO:0000256" key="2">
    <source>
        <dbReference type="ARBA" id="ARBA00012702"/>
    </source>
</evidence>
<proteinExistence type="inferred from homology"/>
<evidence type="ECO:0000256" key="8">
    <source>
        <dbReference type="ARBA" id="ARBA00022833"/>
    </source>
</evidence>
<evidence type="ECO:0000256" key="9">
    <source>
        <dbReference type="RuleBase" id="RU365056"/>
    </source>
</evidence>
<evidence type="ECO:0000313" key="11">
    <source>
        <dbReference type="RefSeq" id="XP_027199436.1"/>
    </source>
</evidence>
<dbReference type="OrthoDB" id="10261146at2759"/>
<sequence>MENEMKCSALHRRYNDDGYATKTSIEQMRVEKSVEHLYDVFFEQDYNDDESTNKIILLRAEHIEYLKNGLFKPLDHNFFVLDTSRSWMVYWISLSLNLLGESDYLKENSLKITSFLRNCESPHGGYGGGPGQEPHLAATYAAVNAIVTIGNEIAFDSLNRVAIEKFLRRMQQSDGSFTLHESGEVDIRGAYCALSVAKLLHIPTHPESDLFRGTADWILSCQTYEGGFGAAPDHEAHGGYTFCGVAGLALLDQLDHCDLDALMRWTANRQLSFEGGFSGRTNKLVDGCYSFWNGAVLPIIQSWRAQKNLMVSPDHWLFDQEALQEYVLICCQNKPGGGLVDKPGKNRDFYHTCYTLSGLSIAQNSFNSRIVIGVSDNFVETIHPVFNVPCQSLESLREYLKRMDNQEELK</sequence>
<evidence type="ECO:0000256" key="1">
    <source>
        <dbReference type="ARBA" id="ARBA00010497"/>
    </source>
</evidence>
<dbReference type="GO" id="GO:0008270">
    <property type="term" value="F:zinc ion binding"/>
    <property type="evidence" value="ECO:0007669"/>
    <property type="project" value="UniProtKB-UniRule"/>
</dbReference>